<evidence type="ECO:0000256" key="1">
    <source>
        <dbReference type="SAM" id="MobiDB-lite"/>
    </source>
</evidence>
<dbReference type="Proteomes" id="UP000289323">
    <property type="component" value="Unassembled WGS sequence"/>
</dbReference>
<evidence type="ECO:0000313" key="3">
    <source>
        <dbReference type="EMBL" id="SPQ27364.1"/>
    </source>
</evidence>
<dbReference type="InterPro" id="IPR009210">
    <property type="entry name" value="ASCC1"/>
</dbReference>
<dbReference type="GO" id="GO:0006307">
    <property type="term" value="P:DNA alkylation repair"/>
    <property type="evidence" value="ECO:0007669"/>
    <property type="project" value="InterPro"/>
</dbReference>
<feature type="compositionally biased region" description="Low complexity" evidence="1">
    <location>
        <begin position="255"/>
        <end position="265"/>
    </location>
</feature>
<feature type="domain" description="A-kinase anchor protein 7-like phosphoesterase" evidence="2">
    <location>
        <begin position="181"/>
        <end position="290"/>
    </location>
</feature>
<sequence>MPPRTPTPPPIPLPLQLPKPPISSARASTTTTTTASATTNTITTATTTTTTATTTPATPTTSPRNPPRRRPVPTHFLCIPLATAAARPQLAAALSAFRRDACAPAPTGFGLPPDAVRPVGTVHLTLGLEGGCGFVWGGFYGGWRARGTGGDGRKQAGEPAAAAVAGLRGGLPKGLGDRGPRITLRGLVSMQAPKQAAVLYAPPVDQFGLLQAFCERVRDVFREADLMVDDGRPLLLHATVVNTVYVKGGGREANSNEPGEGSSSNRYEDQVWMEDVPVSKVAICKMGAKKVVIDGEEDEAYEVDAEVAFE</sequence>
<dbReference type="Pfam" id="PF10469">
    <property type="entry name" value="AKAP7_NLS"/>
    <property type="match status" value="1"/>
</dbReference>
<name>A0A446BY03_9PEZI</name>
<dbReference type="InterPro" id="IPR019510">
    <property type="entry name" value="AKAP7-like_phosphoesterase"/>
</dbReference>
<feature type="region of interest" description="Disordered" evidence="1">
    <location>
        <begin position="249"/>
        <end position="268"/>
    </location>
</feature>
<dbReference type="PANTHER" id="PTHR13360:SF1">
    <property type="entry name" value="ACTIVATING SIGNAL COINTEGRATOR 1 COMPLEX SUBUNIT 1"/>
    <property type="match status" value="1"/>
</dbReference>
<proteinExistence type="predicted"/>
<dbReference type="GO" id="GO:0006355">
    <property type="term" value="P:regulation of DNA-templated transcription"/>
    <property type="evidence" value="ECO:0007669"/>
    <property type="project" value="TreeGrafter"/>
</dbReference>
<feature type="compositionally biased region" description="Pro residues" evidence="1">
    <location>
        <begin position="1"/>
        <end position="21"/>
    </location>
</feature>
<organism evidence="3 4">
    <name type="scientific">Thermothielavioides terrestris</name>
    <dbReference type="NCBI Taxonomy" id="2587410"/>
    <lineage>
        <taxon>Eukaryota</taxon>
        <taxon>Fungi</taxon>
        <taxon>Dikarya</taxon>
        <taxon>Ascomycota</taxon>
        <taxon>Pezizomycotina</taxon>
        <taxon>Sordariomycetes</taxon>
        <taxon>Sordariomycetidae</taxon>
        <taxon>Sordariales</taxon>
        <taxon>Chaetomiaceae</taxon>
        <taxon>Thermothielavioides</taxon>
    </lineage>
</organism>
<dbReference type="Gene3D" id="3.90.1140.10">
    <property type="entry name" value="Cyclic phosphodiesterase"/>
    <property type="match status" value="1"/>
</dbReference>
<dbReference type="GO" id="GO:0005634">
    <property type="term" value="C:nucleus"/>
    <property type="evidence" value="ECO:0007669"/>
    <property type="project" value="TreeGrafter"/>
</dbReference>
<dbReference type="EMBL" id="OUUZ01000019">
    <property type="protein sequence ID" value="SPQ27364.1"/>
    <property type="molecule type" value="Genomic_DNA"/>
</dbReference>
<dbReference type="AlphaFoldDB" id="A0A446BY03"/>
<reference evidence="3 4" key="1">
    <citation type="submission" date="2018-04" db="EMBL/GenBank/DDBJ databases">
        <authorList>
            <person name="Huttner S."/>
            <person name="Dainat J."/>
        </authorList>
    </citation>
    <scope>NUCLEOTIDE SEQUENCE [LARGE SCALE GENOMIC DNA]</scope>
</reference>
<accession>A0A446BY03</accession>
<feature type="compositionally biased region" description="Low complexity" evidence="1">
    <location>
        <begin position="22"/>
        <end position="63"/>
    </location>
</feature>
<evidence type="ECO:0000313" key="4">
    <source>
        <dbReference type="Proteomes" id="UP000289323"/>
    </source>
</evidence>
<feature type="region of interest" description="Disordered" evidence="1">
    <location>
        <begin position="1"/>
        <end position="71"/>
    </location>
</feature>
<evidence type="ECO:0000259" key="2">
    <source>
        <dbReference type="Pfam" id="PF10469"/>
    </source>
</evidence>
<dbReference type="PANTHER" id="PTHR13360">
    <property type="entry name" value="ACTIVATING SIGNAL COINTEGRATOR 1 COMPLEX SUBUNIT 1"/>
    <property type="match status" value="1"/>
</dbReference>
<gene>
    <name evidence="3" type="ORF">TT172_LOCUS9783</name>
</gene>
<protein>
    <submittedName>
        <fullName evidence="3">3b0b9ddb-c603-4f3b-a1b1-46da4bb99476</fullName>
    </submittedName>
</protein>